<dbReference type="Gene3D" id="1.20.930.20">
    <property type="entry name" value="Adaptor protein Cbl, N-terminal domain"/>
    <property type="match status" value="1"/>
</dbReference>
<dbReference type="InterPro" id="IPR051681">
    <property type="entry name" value="Ser/Thr_Kinases-Pseudokinases"/>
</dbReference>
<dbReference type="InterPro" id="IPR008271">
    <property type="entry name" value="Ser/Thr_kinase_AS"/>
</dbReference>
<dbReference type="OrthoDB" id="4062651at2759"/>
<reference evidence="6 7" key="1">
    <citation type="journal article" date="2019" name="Nat. Ecol. Evol.">
        <title>Megaphylogeny resolves global patterns of mushroom evolution.</title>
        <authorList>
            <person name="Varga T."/>
            <person name="Krizsan K."/>
            <person name="Foldi C."/>
            <person name="Dima B."/>
            <person name="Sanchez-Garcia M."/>
            <person name="Sanchez-Ramirez S."/>
            <person name="Szollosi G.J."/>
            <person name="Szarkandi J.G."/>
            <person name="Papp V."/>
            <person name="Albert L."/>
            <person name="Andreopoulos W."/>
            <person name="Angelini C."/>
            <person name="Antonin V."/>
            <person name="Barry K.W."/>
            <person name="Bougher N.L."/>
            <person name="Buchanan P."/>
            <person name="Buyck B."/>
            <person name="Bense V."/>
            <person name="Catcheside P."/>
            <person name="Chovatia M."/>
            <person name="Cooper J."/>
            <person name="Damon W."/>
            <person name="Desjardin D."/>
            <person name="Finy P."/>
            <person name="Geml J."/>
            <person name="Haridas S."/>
            <person name="Hughes K."/>
            <person name="Justo A."/>
            <person name="Karasinski D."/>
            <person name="Kautmanova I."/>
            <person name="Kiss B."/>
            <person name="Kocsube S."/>
            <person name="Kotiranta H."/>
            <person name="LaButti K.M."/>
            <person name="Lechner B.E."/>
            <person name="Liimatainen K."/>
            <person name="Lipzen A."/>
            <person name="Lukacs Z."/>
            <person name="Mihaltcheva S."/>
            <person name="Morgado L.N."/>
            <person name="Niskanen T."/>
            <person name="Noordeloos M.E."/>
            <person name="Ohm R.A."/>
            <person name="Ortiz-Santana B."/>
            <person name="Ovrebo C."/>
            <person name="Racz N."/>
            <person name="Riley R."/>
            <person name="Savchenko A."/>
            <person name="Shiryaev A."/>
            <person name="Soop K."/>
            <person name="Spirin V."/>
            <person name="Szebenyi C."/>
            <person name="Tomsovsky M."/>
            <person name="Tulloss R.E."/>
            <person name="Uehling J."/>
            <person name="Grigoriev I.V."/>
            <person name="Vagvolgyi C."/>
            <person name="Papp T."/>
            <person name="Martin F.M."/>
            <person name="Miettinen O."/>
            <person name="Hibbett D.S."/>
            <person name="Nagy L.G."/>
        </authorList>
    </citation>
    <scope>NUCLEOTIDE SEQUENCE [LARGE SCALE GENOMIC DNA]</scope>
    <source>
        <strain evidence="6 7">FP101781</strain>
    </source>
</reference>
<keyword evidence="1" id="KW-0808">Transferase</keyword>
<evidence type="ECO:0000256" key="3">
    <source>
        <dbReference type="ARBA" id="ARBA00022777"/>
    </source>
</evidence>
<dbReference type="GO" id="GO:0005524">
    <property type="term" value="F:ATP binding"/>
    <property type="evidence" value="ECO:0007669"/>
    <property type="project" value="UniProtKB-KW"/>
</dbReference>
<evidence type="ECO:0000256" key="1">
    <source>
        <dbReference type="ARBA" id="ARBA00022679"/>
    </source>
</evidence>
<dbReference type="AlphaFoldDB" id="A0A4Y7TND8"/>
<keyword evidence="7" id="KW-1185">Reference proteome</keyword>
<dbReference type="GO" id="GO:0004674">
    <property type="term" value="F:protein serine/threonine kinase activity"/>
    <property type="evidence" value="ECO:0007669"/>
    <property type="project" value="TreeGrafter"/>
</dbReference>
<evidence type="ECO:0000313" key="6">
    <source>
        <dbReference type="EMBL" id="TEB35454.1"/>
    </source>
</evidence>
<evidence type="ECO:0000259" key="5">
    <source>
        <dbReference type="PROSITE" id="PS50011"/>
    </source>
</evidence>
<feature type="domain" description="Protein kinase" evidence="5">
    <location>
        <begin position="201"/>
        <end position="509"/>
    </location>
</feature>
<keyword evidence="4" id="KW-0067">ATP-binding</keyword>
<dbReference type="InterPro" id="IPR000719">
    <property type="entry name" value="Prot_kinase_dom"/>
</dbReference>
<dbReference type="SMART" id="SM00220">
    <property type="entry name" value="S_TKc"/>
    <property type="match status" value="1"/>
</dbReference>
<dbReference type="Proteomes" id="UP000298030">
    <property type="component" value="Unassembled WGS sequence"/>
</dbReference>
<dbReference type="PROSITE" id="PS50011">
    <property type="entry name" value="PROTEIN_KINASE_DOM"/>
    <property type="match status" value="1"/>
</dbReference>
<evidence type="ECO:0000313" key="7">
    <source>
        <dbReference type="Proteomes" id="UP000298030"/>
    </source>
</evidence>
<dbReference type="PROSITE" id="PS00108">
    <property type="entry name" value="PROTEIN_KINASE_ST"/>
    <property type="match status" value="1"/>
</dbReference>
<protein>
    <submittedName>
        <fullName evidence="6">Kinase-like protein</fullName>
    </submittedName>
</protein>
<dbReference type="SUPFAM" id="SSF56112">
    <property type="entry name" value="Protein kinase-like (PK-like)"/>
    <property type="match status" value="1"/>
</dbReference>
<dbReference type="InterPro" id="IPR036537">
    <property type="entry name" value="Adaptor_Cbl_N_dom_sf"/>
</dbReference>
<dbReference type="Gene3D" id="1.10.510.10">
    <property type="entry name" value="Transferase(Phosphotransferase) domain 1"/>
    <property type="match status" value="1"/>
</dbReference>
<evidence type="ECO:0000256" key="2">
    <source>
        <dbReference type="ARBA" id="ARBA00022741"/>
    </source>
</evidence>
<evidence type="ECO:0000256" key="4">
    <source>
        <dbReference type="ARBA" id="ARBA00022840"/>
    </source>
</evidence>
<dbReference type="InterPro" id="IPR001245">
    <property type="entry name" value="Ser-Thr/Tyr_kinase_cat_dom"/>
</dbReference>
<accession>A0A4Y7TND8</accession>
<gene>
    <name evidence="6" type="ORF">FA13DRAFT_1728269</name>
</gene>
<dbReference type="InterPro" id="IPR059179">
    <property type="entry name" value="MLKL-like_MCAfunc"/>
</dbReference>
<dbReference type="GO" id="GO:0007166">
    <property type="term" value="P:cell surface receptor signaling pathway"/>
    <property type="evidence" value="ECO:0007669"/>
    <property type="project" value="InterPro"/>
</dbReference>
<dbReference type="PANTHER" id="PTHR44329:SF288">
    <property type="entry name" value="MITOGEN-ACTIVATED PROTEIN KINASE KINASE KINASE 20"/>
    <property type="match status" value="1"/>
</dbReference>
<organism evidence="6 7">
    <name type="scientific">Coprinellus micaceus</name>
    <name type="common">Glistening ink-cap mushroom</name>
    <name type="synonym">Coprinus micaceus</name>
    <dbReference type="NCBI Taxonomy" id="71717"/>
    <lineage>
        <taxon>Eukaryota</taxon>
        <taxon>Fungi</taxon>
        <taxon>Dikarya</taxon>
        <taxon>Basidiomycota</taxon>
        <taxon>Agaricomycotina</taxon>
        <taxon>Agaricomycetes</taxon>
        <taxon>Agaricomycetidae</taxon>
        <taxon>Agaricales</taxon>
        <taxon>Agaricineae</taxon>
        <taxon>Psathyrellaceae</taxon>
        <taxon>Coprinellus</taxon>
    </lineage>
</organism>
<dbReference type="EMBL" id="QPFP01000007">
    <property type="protein sequence ID" value="TEB35454.1"/>
    <property type="molecule type" value="Genomic_DNA"/>
</dbReference>
<keyword evidence="2" id="KW-0547">Nucleotide-binding</keyword>
<proteinExistence type="predicted"/>
<comment type="caution">
    <text evidence="6">The sequence shown here is derived from an EMBL/GenBank/DDBJ whole genome shotgun (WGS) entry which is preliminary data.</text>
</comment>
<dbReference type="PANTHER" id="PTHR44329">
    <property type="entry name" value="SERINE/THREONINE-PROTEIN KINASE TNNI3K-RELATED"/>
    <property type="match status" value="1"/>
</dbReference>
<keyword evidence="3 6" id="KW-0418">Kinase</keyword>
<sequence length="515" mass="58477">MATPKVQPHFIVSLGKSLAQITSEFSPFPGYGLLVEGLCSILECVENVSQNRFAARQLAARAHCFLVALRDSEKDGALRNPRLARETAQIELSVILEKMIRWAAMGKVKSFLNQDEVSKEIVDCHQKLSDCITKLQLTTQFDILDWQKEHTEKAKQDHQELVEHLSAMETKQDLANVTLRDNNDMLRNLMTMMQTMMGENKQVAERIQHGLSVNLYALQQKTGGLLPNCNLDSGEVKRTGQFPVRGNSTMDIYEGIYLGKERVSMKAIRAMKGDERTIHRFKREGEIWAKVWERDHGRHIVPFYGFCQSEGPFPYMISPWQENGDALTYVKRNDHRIDYPKFLKQIALGVQLLHTFSPPIVHGDIKSANIMINDEGIPRLSDFGLSQIINDVAGTPFTQSSIVADSFRYFAPEVCTGSGVMSTMADIYALGMTVLEILTHQQPYSKIRMHTQAVVRAANGQRPDRPLEDSVVKRGMNEELWNCLVQCWSLEPEKRPTIEDFILVLDRVIDATPRR</sequence>
<dbReference type="CDD" id="cd21037">
    <property type="entry name" value="MLKL_NTD"/>
    <property type="match status" value="1"/>
</dbReference>
<dbReference type="InterPro" id="IPR011009">
    <property type="entry name" value="Kinase-like_dom_sf"/>
</dbReference>
<dbReference type="Pfam" id="PF07714">
    <property type="entry name" value="PK_Tyr_Ser-Thr"/>
    <property type="match status" value="1"/>
</dbReference>
<dbReference type="STRING" id="71717.A0A4Y7TND8"/>
<name>A0A4Y7TND8_COPMI</name>